<dbReference type="Gene3D" id="3.40.50.300">
    <property type="entry name" value="P-loop containing nucleotide triphosphate hydrolases"/>
    <property type="match status" value="1"/>
</dbReference>
<dbReference type="InterPro" id="IPR027417">
    <property type="entry name" value="P-loop_NTPase"/>
</dbReference>
<evidence type="ECO:0000256" key="1">
    <source>
        <dbReference type="SAM" id="MobiDB-lite"/>
    </source>
</evidence>
<reference evidence="2 3" key="1">
    <citation type="submission" date="2006-05" db="EMBL/GenBank/DDBJ databases">
        <authorList>
            <person name="King G."/>
            <person name="Ferriera S."/>
            <person name="Johnson J."/>
            <person name="Kravitz S."/>
            <person name="Beeson K."/>
            <person name="Sutton G."/>
            <person name="Rogers Y.-H."/>
            <person name="Friedman R."/>
            <person name="Frazier M."/>
            <person name="Venter J.C."/>
        </authorList>
    </citation>
    <scope>NUCLEOTIDE SEQUENCE [LARGE SCALE GENOMIC DNA]</scope>
    <source>
        <strain evidence="3">ATCC 25650 / DSM 13394 / JCM 20685 / NBRC 16684 / NCIMB 2208 / IAM 12614 / B1</strain>
    </source>
</reference>
<dbReference type="eggNOG" id="COG3598">
    <property type="taxonomic scope" value="Bacteria"/>
</dbReference>
<accession>A0P3T3</accession>
<dbReference type="Proteomes" id="UP000004848">
    <property type="component" value="Unassembled WGS sequence"/>
</dbReference>
<dbReference type="Pfam" id="PF13481">
    <property type="entry name" value="AAA_25"/>
    <property type="match status" value="1"/>
</dbReference>
<gene>
    <name evidence="2" type="ORF">SIAM614_03633</name>
</gene>
<dbReference type="SUPFAM" id="SSF52540">
    <property type="entry name" value="P-loop containing nucleoside triphosphate hydrolases"/>
    <property type="match status" value="1"/>
</dbReference>
<evidence type="ECO:0000313" key="3">
    <source>
        <dbReference type="Proteomes" id="UP000004848"/>
    </source>
</evidence>
<protein>
    <submittedName>
        <fullName evidence="2">Putative regulatory prophage protein</fullName>
    </submittedName>
</protein>
<dbReference type="GeneID" id="68849996"/>
<organism evidence="2 3">
    <name type="scientific">Roseibium aggregatum (strain ATCC 25650 / DSM 13394 / JCM 20685 / NBRC 16684 / NCIMB 2208 / IAM 12614 / B1)</name>
    <name type="common">Stappia aggregata</name>
    <dbReference type="NCBI Taxonomy" id="384765"/>
    <lineage>
        <taxon>Bacteria</taxon>
        <taxon>Pseudomonadati</taxon>
        <taxon>Pseudomonadota</taxon>
        <taxon>Alphaproteobacteria</taxon>
        <taxon>Hyphomicrobiales</taxon>
        <taxon>Stappiaceae</taxon>
        <taxon>Roseibium</taxon>
    </lineage>
</organism>
<name>A0P3T3_ROSAI</name>
<sequence>MAETMALRDLPRLFEEGLALPRFTISGVLPSEGVTVLFGPSGVGKTGLTVATAMAVAAGDDWAGRDTTAGGVMYVAAEDCIGVRARLHVAAAMRGGHGLPIVIAGRLDASLTSDRGLKELHSITEHHSEDLEDLALIIVDTVATVFGDGSQDDARDVSAFMNSMHDLAAQHGAAVLVIHHTGKTGPQLRGSQVFEDRADAVLQVSRSARGPVVKVAKQRNGESGAMFAFDIAGLDVKLGGEIANIQIVKNLRELTSDNTPVEPNAMESQETDRDLMLRVLEELVSDVSGHVSGNISVSVSDWKTACFEAWPHKTERTKSSTFSKHSKLLRSQKKITVRGKNVSIPVSGNIGNETGNIPPVVSVSVSTPLFKEGGTETGNGISEIGSPVRRSAGGRDAV</sequence>
<dbReference type="RefSeq" id="WP_006940301.1">
    <property type="nucleotide sequence ID" value="NZ_AAUW01000033.1"/>
</dbReference>
<comment type="caution">
    <text evidence="2">The sequence shown here is derived from an EMBL/GenBank/DDBJ whole genome shotgun (WGS) entry which is preliminary data.</text>
</comment>
<dbReference type="EMBL" id="AAUW01000033">
    <property type="protein sequence ID" value="EAV40339.1"/>
    <property type="molecule type" value="Genomic_DNA"/>
</dbReference>
<feature type="region of interest" description="Disordered" evidence="1">
    <location>
        <begin position="371"/>
        <end position="398"/>
    </location>
</feature>
<dbReference type="OrthoDB" id="1496333at2"/>
<dbReference type="AlphaFoldDB" id="A0P3T3"/>
<evidence type="ECO:0000313" key="2">
    <source>
        <dbReference type="EMBL" id="EAV40339.1"/>
    </source>
</evidence>
<proteinExistence type="predicted"/>